<keyword evidence="1" id="KW-0472">Membrane</keyword>
<dbReference type="GeneID" id="65091239"/>
<keyword evidence="1" id="KW-0812">Transmembrane</keyword>
<feature type="transmembrane region" description="Helical" evidence="1">
    <location>
        <begin position="12"/>
        <end position="30"/>
    </location>
</feature>
<evidence type="ECO:0000313" key="3">
    <source>
        <dbReference type="Proteomes" id="UP000184255"/>
    </source>
</evidence>
<reference evidence="3" key="1">
    <citation type="journal article" date="2016" name="Genome Biol. Evol.">
        <title>Comparative 'omics' of the Fusarium fujikuroi species complex highlights differences in genetic potential and metabolite synthesis.</title>
        <authorList>
            <person name="Niehaus E.-M."/>
            <person name="Muensterkoetter M."/>
            <person name="Proctor R.H."/>
            <person name="Brown D.W."/>
            <person name="Sharon A."/>
            <person name="Idan Y."/>
            <person name="Oren-Young L."/>
            <person name="Sieber C.M."/>
            <person name="Novak O."/>
            <person name="Pencik A."/>
            <person name="Tarkowska D."/>
            <person name="Hromadova K."/>
            <person name="Freeman S."/>
            <person name="Maymon M."/>
            <person name="Elazar M."/>
            <person name="Youssef S.A."/>
            <person name="El-Shabrawy E.S.M."/>
            <person name="Shalaby A.B.A."/>
            <person name="Houterman P."/>
            <person name="Brock N.L."/>
            <person name="Burkhardt I."/>
            <person name="Tsavkelova E.A."/>
            <person name="Dickschat J.S."/>
            <person name="Galuszka P."/>
            <person name="Gueldener U."/>
            <person name="Tudzynski B."/>
        </authorList>
    </citation>
    <scope>NUCLEOTIDE SEQUENCE [LARGE SCALE GENOMIC DNA]</scope>
    <source>
        <strain evidence="3">MRC7560</strain>
    </source>
</reference>
<dbReference type="RefSeq" id="XP_041690177.1">
    <property type="nucleotide sequence ID" value="XM_041824726.1"/>
</dbReference>
<feature type="transmembrane region" description="Helical" evidence="1">
    <location>
        <begin position="72"/>
        <end position="92"/>
    </location>
</feature>
<accession>A0A1L7UIC5</accession>
<proteinExistence type="predicted"/>
<organism evidence="2 3">
    <name type="scientific">Fusarium mangiferae</name>
    <name type="common">Mango malformation disease fungus</name>
    <dbReference type="NCBI Taxonomy" id="192010"/>
    <lineage>
        <taxon>Eukaryota</taxon>
        <taxon>Fungi</taxon>
        <taxon>Dikarya</taxon>
        <taxon>Ascomycota</taxon>
        <taxon>Pezizomycotina</taxon>
        <taxon>Sordariomycetes</taxon>
        <taxon>Hypocreomycetidae</taxon>
        <taxon>Hypocreales</taxon>
        <taxon>Nectriaceae</taxon>
        <taxon>Fusarium</taxon>
        <taxon>Fusarium fujikuroi species complex</taxon>
    </lineage>
</organism>
<comment type="caution">
    <text evidence="2">The sequence shown here is derived from an EMBL/GenBank/DDBJ whole genome shotgun (WGS) entry which is preliminary data.</text>
</comment>
<evidence type="ECO:0000256" key="1">
    <source>
        <dbReference type="SAM" id="Phobius"/>
    </source>
</evidence>
<dbReference type="AlphaFoldDB" id="A0A1L7UIC5"/>
<gene>
    <name evidence="2" type="ORF">FMAN_11989</name>
</gene>
<keyword evidence="1" id="KW-1133">Transmembrane helix</keyword>
<dbReference type="VEuPathDB" id="FungiDB:FMAN_11989"/>
<keyword evidence="3" id="KW-1185">Reference proteome</keyword>
<sequence>MADLIDPGTMKLVLIVSLLWIISFTLQTFYEIDDIIFYSIAIGTSFVVATASCVCLSGLAVIAVYFSVLTNAAILCIIVMLIPVLQFLLQFISSFFTRIKNLCDRVIGFCDVVSGFLDNFSTAVQLFPPSFDRFLYGPEGLEPLTDE</sequence>
<protein>
    <submittedName>
        <fullName evidence="2">Uncharacterized protein</fullName>
    </submittedName>
</protein>
<feature type="transmembrane region" description="Helical" evidence="1">
    <location>
        <begin position="37"/>
        <end position="66"/>
    </location>
</feature>
<dbReference type="Proteomes" id="UP000184255">
    <property type="component" value="Unassembled WGS sequence"/>
</dbReference>
<evidence type="ECO:0000313" key="2">
    <source>
        <dbReference type="EMBL" id="CVL06896.1"/>
    </source>
</evidence>
<name>A0A1L7UIC5_FUSMA</name>
<dbReference type="EMBL" id="FCQH01000018">
    <property type="protein sequence ID" value="CVL06896.1"/>
    <property type="molecule type" value="Genomic_DNA"/>
</dbReference>